<dbReference type="EMBL" id="OZ075112">
    <property type="protein sequence ID" value="CAL4967540.1"/>
    <property type="molecule type" value="Genomic_DNA"/>
</dbReference>
<feature type="region of interest" description="Disordered" evidence="1">
    <location>
        <begin position="1"/>
        <end position="20"/>
    </location>
</feature>
<dbReference type="Proteomes" id="UP001497457">
    <property type="component" value="Chromosome 2b"/>
</dbReference>
<dbReference type="PANTHER" id="PTHR33085">
    <property type="entry name" value="OS12G0113100 PROTEIN-RELATED"/>
    <property type="match status" value="1"/>
</dbReference>
<name>A0ABC8ZWG7_9POAL</name>
<dbReference type="PANTHER" id="PTHR33085:SF80">
    <property type="entry name" value="F-BOX ASSOCIATED DOMAIN-CONTAINING PROTEIN"/>
    <property type="match status" value="1"/>
</dbReference>
<accession>A0ABC8ZWG7</accession>
<evidence type="ECO:0000256" key="1">
    <source>
        <dbReference type="SAM" id="MobiDB-lite"/>
    </source>
</evidence>
<feature type="compositionally biased region" description="Basic and acidic residues" evidence="1">
    <location>
        <begin position="1"/>
        <end position="13"/>
    </location>
</feature>
<reference evidence="2 3" key="2">
    <citation type="submission" date="2024-10" db="EMBL/GenBank/DDBJ databases">
        <authorList>
            <person name="Ryan C."/>
        </authorList>
    </citation>
    <scope>NUCLEOTIDE SEQUENCE [LARGE SCALE GENOMIC DNA]</scope>
</reference>
<organism evidence="2 3">
    <name type="scientific">Urochloa decumbens</name>
    <dbReference type="NCBI Taxonomy" id="240449"/>
    <lineage>
        <taxon>Eukaryota</taxon>
        <taxon>Viridiplantae</taxon>
        <taxon>Streptophyta</taxon>
        <taxon>Embryophyta</taxon>
        <taxon>Tracheophyta</taxon>
        <taxon>Spermatophyta</taxon>
        <taxon>Magnoliopsida</taxon>
        <taxon>Liliopsida</taxon>
        <taxon>Poales</taxon>
        <taxon>Poaceae</taxon>
        <taxon>PACMAD clade</taxon>
        <taxon>Panicoideae</taxon>
        <taxon>Panicodae</taxon>
        <taxon>Paniceae</taxon>
        <taxon>Melinidinae</taxon>
        <taxon>Urochloa</taxon>
    </lineage>
</organism>
<reference evidence="3" key="1">
    <citation type="submission" date="2024-06" db="EMBL/GenBank/DDBJ databases">
        <authorList>
            <person name="Ryan C."/>
        </authorList>
    </citation>
    <scope>NUCLEOTIDE SEQUENCE [LARGE SCALE GENOMIC DNA]</scope>
</reference>
<keyword evidence="3" id="KW-1185">Reference proteome</keyword>
<protein>
    <submittedName>
        <fullName evidence="2">Uncharacterized protein</fullName>
    </submittedName>
</protein>
<gene>
    <name evidence="2" type="ORF">URODEC1_LOCUS48447</name>
</gene>
<evidence type="ECO:0000313" key="2">
    <source>
        <dbReference type="EMBL" id="CAL4967540.1"/>
    </source>
</evidence>
<dbReference type="InterPro" id="IPR012871">
    <property type="entry name" value="DUF1668_ORYSA"/>
</dbReference>
<evidence type="ECO:0000313" key="3">
    <source>
        <dbReference type="Proteomes" id="UP001497457"/>
    </source>
</evidence>
<sequence length="397" mass="43871">MPKRQCDKRDGGRTAKRRRRRRQRHLYLVFDDWSRGYSIRKVNLLPSGSGSGGAADEQPQRMPHAFWRFVADRGSPQYLTSAFGPRIVAMHPGAYGVPVQVIDVRARIVMAGPEPNHPCFPFYISVGGDRLLALDLDSSELCRWPPQEQPAAACAADYSDGDGERSSWRRLPAQPFCISEVSSYAVYSDGRTVLVSTRTASGASAGAVATFALDTEAALVWKKHGEWAMPFTGRGHFVRGLNAFVGISKQDPNTLGYLYSCNNVTGADYAAGSGLLCPAPGWKRSKEKVYNNNPDAGERHVGATLVYMGRCRFCLVECVSMDEAGDGDDRVTLELSGGPGGVPQQCAGRYMYRLMTFSLRYDGMGDLRVERYRVCCYNVPSKATTRFVNWDPVAFWL</sequence>
<proteinExistence type="predicted"/>
<dbReference type="AlphaFoldDB" id="A0ABC8ZWG7"/>
<dbReference type="Pfam" id="PF07893">
    <property type="entry name" value="DUF1668"/>
    <property type="match status" value="1"/>
</dbReference>